<accession>A0A2P7Z435</accession>
<feature type="compositionally biased region" description="Basic and acidic residues" evidence="1">
    <location>
        <begin position="349"/>
        <end position="359"/>
    </location>
</feature>
<feature type="compositionally biased region" description="Basic and acidic residues" evidence="1">
    <location>
        <begin position="324"/>
        <end position="334"/>
    </location>
</feature>
<evidence type="ECO:0000313" key="4">
    <source>
        <dbReference type="Proteomes" id="UP000243723"/>
    </source>
</evidence>
<keyword evidence="4" id="KW-1185">Reference proteome</keyword>
<dbReference type="Proteomes" id="UP000243723">
    <property type="component" value="Unassembled WGS sequence"/>
</dbReference>
<feature type="compositionally biased region" description="Low complexity" evidence="1">
    <location>
        <begin position="234"/>
        <end position="247"/>
    </location>
</feature>
<feature type="region of interest" description="Disordered" evidence="1">
    <location>
        <begin position="141"/>
        <end position="172"/>
    </location>
</feature>
<keyword evidence="2" id="KW-1133">Transmembrane helix</keyword>
<organism evidence="3 4">
    <name type="scientific">Elsinoe australis</name>
    <dbReference type="NCBI Taxonomy" id="40998"/>
    <lineage>
        <taxon>Eukaryota</taxon>
        <taxon>Fungi</taxon>
        <taxon>Dikarya</taxon>
        <taxon>Ascomycota</taxon>
        <taxon>Pezizomycotina</taxon>
        <taxon>Dothideomycetes</taxon>
        <taxon>Dothideomycetidae</taxon>
        <taxon>Myriangiales</taxon>
        <taxon>Elsinoaceae</taxon>
        <taxon>Elsinoe</taxon>
    </lineage>
</organism>
<protein>
    <submittedName>
        <fullName evidence="3">Uncharacterized protein</fullName>
    </submittedName>
</protein>
<evidence type="ECO:0000313" key="3">
    <source>
        <dbReference type="EMBL" id="PSK42969.1"/>
    </source>
</evidence>
<reference evidence="3 4" key="1">
    <citation type="submission" date="2017-05" db="EMBL/GenBank/DDBJ databases">
        <title>Draft genome sequence of Elsinoe australis.</title>
        <authorList>
            <person name="Cheng Q."/>
        </authorList>
    </citation>
    <scope>NUCLEOTIDE SEQUENCE [LARGE SCALE GENOMIC DNA]</scope>
    <source>
        <strain evidence="3 4">NL1</strain>
    </source>
</reference>
<name>A0A2P7Z435_9PEZI</name>
<keyword evidence="2" id="KW-0472">Membrane</keyword>
<feature type="transmembrane region" description="Helical" evidence="2">
    <location>
        <begin position="64"/>
        <end position="85"/>
    </location>
</feature>
<dbReference type="STRING" id="40998.A0A2P7Z435"/>
<sequence>MESSPQGTQDANFPTVALTSLLSPTQPIGAATIPVASATATPVSTPISSTATPSNSMSSGNVKLIIASSIVGGLVLIAFLAYVGFRLYRGDDIADVLKLRRRPQPIHLDDEALPSASLGEGVFIHRTQRFSVRSHRYPSRLSIYSTKSRRENARKSTATGKLPPDSPYKQYSDQYLIRPPTTKRPSVSRTVTEPVPKIKDYPTTPDSGKVMHSFLFNASTDTGLVKPEMAQLRSESSGSSSPMTSTTPHGAPEVLTRPTSMANRRVTIVERPVTAPNGGTKRKSSRFTEEDKERWSWTNSEAPATPKFKLERAPSTDPYGPRVVMERIDEDHTPATRTTSHHSARKPSVGREKDVEKVLKSALRTSEVPAEGKKGKRLSKAAQQHNHARVPSLTQIIRNLSQGEKKGDEEVMLTEKKPSK</sequence>
<feature type="compositionally biased region" description="Polar residues" evidence="1">
    <location>
        <begin position="392"/>
        <end position="402"/>
    </location>
</feature>
<proteinExistence type="predicted"/>
<evidence type="ECO:0000256" key="1">
    <source>
        <dbReference type="SAM" id="MobiDB-lite"/>
    </source>
</evidence>
<gene>
    <name evidence="3" type="ORF">B9Z65_6923</name>
</gene>
<dbReference type="EMBL" id="NHZQ01000331">
    <property type="protein sequence ID" value="PSK42969.1"/>
    <property type="molecule type" value="Genomic_DNA"/>
</dbReference>
<feature type="region of interest" description="Disordered" evidence="1">
    <location>
        <begin position="230"/>
        <end position="420"/>
    </location>
</feature>
<keyword evidence="2" id="KW-0812">Transmembrane</keyword>
<feature type="compositionally biased region" description="Basic and acidic residues" evidence="1">
    <location>
        <begin position="286"/>
        <end position="295"/>
    </location>
</feature>
<evidence type="ECO:0000256" key="2">
    <source>
        <dbReference type="SAM" id="Phobius"/>
    </source>
</evidence>
<feature type="compositionally biased region" description="Basic and acidic residues" evidence="1">
    <location>
        <begin position="403"/>
        <end position="420"/>
    </location>
</feature>
<dbReference type="OrthoDB" id="5411141at2759"/>
<comment type="caution">
    <text evidence="3">The sequence shown here is derived from an EMBL/GenBank/DDBJ whole genome shotgun (WGS) entry which is preliminary data.</text>
</comment>
<dbReference type="AlphaFoldDB" id="A0A2P7Z435"/>